<accession>A0A8J9V970</accession>
<name>A0A8J9V970_BRALA</name>
<dbReference type="FunFam" id="3.40.50.1820:FF:000722">
    <property type="entry name" value="Carboxylic ester hydrolase"/>
    <property type="match status" value="1"/>
</dbReference>
<evidence type="ECO:0000313" key="5">
    <source>
        <dbReference type="EMBL" id="CAH1229569.1"/>
    </source>
</evidence>
<sequence>MKALGALCLFVLVSSCLSEEDDKFKVKTKYGDVHGFEIETKSDKHIHAWFGIPYAEPPVGELRFTEARPPKKWDDVRDATQFAADCPQDKDRLEKIMNGTHAMSEDCLYLNIYAPEDPEEGHRHPVIVVFPGAQYDWGTVRAFDGTAMAEQEVVVVTVNYRMGVFGFLSTDDDEALGNYGMLDQIEALKWIQDNIARFGGDPKRVTLMGAAAAGNLVSLHLISPYSEGLFHGAIISGGGMMSPTAVLLPPYKAVDLAKELAEKLECSTESTADIVSCLREKTADELVETKVTGPAMMVMGAFSPTIDGPGGVIAASPRVMIENNQFSKVPIMVGTTDKWGSGALREIKGIEFGMSSDMNDDGRKLFAERYPEGPRQFISDLINFEYTDFRRLHDPAAIRDNMIRAAGDYYVNSGMVFQAAAHAAAGGDVYMYEFHHVSENNPRPSWMGE</sequence>
<dbReference type="InterPro" id="IPR019819">
    <property type="entry name" value="Carboxylesterase_B_CS"/>
</dbReference>
<comment type="similarity">
    <text evidence="1">Belongs to the type-B carboxylesterase/lipase family.</text>
</comment>
<dbReference type="InterPro" id="IPR051093">
    <property type="entry name" value="Neuroligin/BSAL"/>
</dbReference>
<dbReference type="OrthoDB" id="19653at2759"/>
<protein>
    <submittedName>
        <fullName evidence="5">NLGN4X protein</fullName>
    </submittedName>
</protein>
<dbReference type="Gene3D" id="3.40.50.1820">
    <property type="entry name" value="alpha/beta hydrolase"/>
    <property type="match status" value="1"/>
</dbReference>
<reference evidence="5" key="1">
    <citation type="submission" date="2022-01" db="EMBL/GenBank/DDBJ databases">
        <authorList>
            <person name="Braso-Vives M."/>
        </authorList>
    </citation>
    <scope>NUCLEOTIDE SEQUENCE</scope>
</reference>
<proteinExistence type="inferred from homology"/>
<evidence type="ECO:0000259" key="4">
    <source>
        <dbReference type="Pfam" id="PF00135"/>
    </source>
</evidence>
<feature type="domain" description="Carboxylesterase type B" evidence="4">
    <location>
        <begin position="25"/>
        <end position="448"/>
    </location>
</feature>
<evidence type="ECO:0000256" key="3">
    <source>
        <dbReference type="SAM" id="SignalP"/>
    </source>
</evidence>
<dbReference type="EMBL" id="OV696686">
    <property type="protein sequence ID" value="CAH1229569.1"/>
    <property type="molecule type" value="Genomic_DNA"/>
</dbReference>
<feature type="chain" id="PRO_5035444605" evidence="3">
    <location>
        <begin position="19"/>
        <end position="449"/>
    </location>
</feature>
<dbReference type="InterPro" id="IPR029058">
    <property type="entry name" value="AB_hydrolase_fold"/>
</dbReference>
<dbReference type="AlphaFoldDB" id="A0A8J9V970"/>
<keyword evidence="2 3" id="KW-0732">Signal</keyword>
<dbReference type="Pfam" id="PF00135">
    <property type="entry name" value="COesterase"/>
    <property type="match status" value="1"/>
</dbReference>
<organism evidence="5 6">
    <name type="scientific">Branchiostoma lanceolatum</name>
    <name type="common">Common lancelet</name>
    <name type="synonym">Amphioxus lanceolatum</name>
    <dbReference type="NCBI Taxonomy" id="7740"/>
    <lineage>
        <taxon>Eukaryota</taxon>
        <taxon>Metazoa</taxon>
        <taxon>Chordata</taxon>
        <taxon>Cephalochordata</taxon>
        <taxon>Leptocardii</taxon>
        <taxon>Amphioxiformes</taxon>
        <taxon>Branchiostomatidae</taxon>
        <taxon>Branchiostoma</taxon>
    </lineage>
</organism>
<keyword evidence="6" id="KW-1185">Reference proteome</keyword>
<gene>
    <name evidence="5" type="primary">NLGN4X</name>
    <name evidence="5" type="ORF">BLAG_LOCUS852</name>
</gene>
<dbReference type="PROSITE" id="PS00941">
    <property type="entry name" value="CARBOXYLESTERASE_B_2"/>
    <property type="match status" value="1"/>
</dbReference>
<dbReference type="PANTHER" id="PTHR43903">
    <property type="entry name" value="NEUROLIGIN"/>
    <property type="match status" value="1"/>
</dbReference>
<evidence type="ECO:0000313" key="6">
    <source>
        <dbReference type="Proteomes" id="UP000838412"/>
    </source>
</evidence>
<dbReference type="SUPFAM" id="SSF53474">
    <property type="entry name" value="alpha/beta-Hydrolases"/>
    <property type="match status" value="1"/>
</dbReference>
<evidence type="ECO:0000256" key="2">
    <source>
        <dbReference type="ARBA" id="ARBA00022729"/>
    </source>
</evidence>
<dbReference type="Proteomes" id="UP000838412">
    <property type="component" value="Chromosome 1"/>
</dbReference>
<dbReference type="InterPro" id="IPR002018">
    <property type="entry name" value="CarbesteraseB"/>
</dbReference>
<evidence type="ECO:0000256" key="1">
    <source>
        <dbReference type="ARBA" id="ARBA00005964"/>
    </source>
</evidence>
<feature type="signal peptide" evidence="3">
    <location>
        <begin position="1"/>
        <end position="18"/>
    </location>
</feature>